<dbReference type="eggNOG" id="COG3549">
    <property type="taxonomic scope" value="Bacteria"/>
</dbReference>
<evidence type="ECO:0008006" key="3">
    <source>
        <dbReference type="Google" id="ProtNLM"/>
    </source>
</evidence>
<name>A0A0R1YD34_9LACO</name>
<protein>
    <recommendedName>
        <fullName evidence="3">Plasmid maintenance system killer protein</fullName>
    </recommendedName>
</protein>
<reference evidence="1 2" key="1">
    <citation type="journal article" date="2015" name="Genome Announc.">
        <title>Expanding the biotechnology potential of lactobacilli through comparative genomics of 213 strains and associated genera.</title>
        <authorList>
            <person name="Sun Z."/>
            <person name="Harris H.M."/>
            <person name="McCann A."/>
            <person name="Guo C."/>
            <person name="Argimon S."/>
            <person name="Zhang W."/>
            <person name="Yang X."/>
            <person name="Jeffery I.B."/>
            <person name="Cooney J.C."/>
            <person name="Kagawa T.F."/>
            <person name="Liu W."/>
            <person name="Song Y."/>
            <person name="Salvetti E."/>
            <person name="Wrobel A."/>
            <person name="Rasinkangas P."/>
            <person name="Parkhill J."/>
            <person name="Rea M.C."/>
            <person name="O'Sullivan O."/>
            <person name="Ritari J."/>
            <person name="Douillard F.P."/>
            <person name="Paul Ross R."/>
            <person name="Yang R."/>
            <person name="Briner A.E."/>
            <person name="Felis G.E."/>
            <person name="de Vos W.M."/>
            <person name="Barrangou R."/>
            <person name="Klaenhammer T.R."/>
            <person name="Caufield P.W."/>
            <person name="Cui Y."/>
            <person name="Zhang H."/>
            <person name="O'Toole P.W."/>
        </authorList>
    </citation>
    <scope>NUCLEOTIDE SEQUENCE [LARGE SCALE GENOMIC DNA]</scope>
    <source>
        <strain evidence="1 2">DSM 5661</strain>
    </source>
</reference>
<dbReference type="InterPro" id="IPR007711">
    <property type="entry name" value="HigB-1"/>
</dbReference>
<dbReference type="SUPFAM" id="SSF143011">
    <property type="entry name" value="RelE-like"/>
    <property type="match status" value="1"/>
</dbReference>
<dbReference type="Proteomes" id="UP000051223">
    <property type="component" value="Unassembled WGS sequence"/>
</dbReference>
<dbReference type="Pfam" id="PF05015">
    <property type="entry name" value="HigB-like_toxin"/>
    <property type="match status" value="1"/>
</dbReference>
<organism evidence="1 2">
    <name type="scientific">Lactobacillus hamsteri DSM 5661 = JCM 6256</name>
    <dbReference type="NCBI Taxonomy" id="1423754"/>
    <lineage>
        <taxon>Bacteria</taxon>
        <taxon>Bacillati</taxon>
        <taxon>Bacillota</taxon>
        <taxon>Bacilli</taxon>
        <taxon>Lactobacillales</taxon>
        <taxon>Lactobacillaceae</taxon>
        <taxon>Lactobacillus</taxon>
    </lineage>
</organism>
<gene>
    <name evidence="1" type="ORF">FC39_GL000729</name>
</gene>
<dbReference type="Gene3D" id="3.30.2310.20">
    <property type="entry name" value="RelE-like"/>
    <property type="match status" value="1"/>
</dbReference>
<dbReference type="PATRIC" id="fig|1423754.3.peg.751"/>
<dbReference type="AlphaFoldDB" id="A0A0R1YD34"/>
<dbReference type="InterPro" id="IPR035093">
    <property type="entry name" value="RelE/ParE_toxin_dom_sf"/>
</dbReference>
<keyword evidence="2" id="KW-1185">Reference proteome</keyword>
<comment type="caution">
    <text evidence="1">The sequence shown here is derived from an EMBL/GenBank/DDBJ whole genome shotgun (WGS) entry which is preliminary data.</text>
</comment>
<accession>A0A0R1YD34</accession>
<dbReference type="PANTHER" id="PTHR40266">
    <property type="entry name" value="TOXIN HIGB-1"/>
    <property type="match status" value="1"/>
</dbReference>
<evidence type="ECO:0000313" key="2">
    <source>
        <dbReference type="Proteomes" id="UP000051223"/>
    </source>
</evidence>
<proteinExistence type="predicted"/>
<evidence type="ECO:0000313" key="1">
    <source>
        <dbReference type="EMBL" id="KRM40257.1"/>
    </source>
</evidence>
<dbReference type="EMBL" id="AZGI01000025">
    <property type="protein sequence ID" value="KRM40257.1"/>
    <property type="molecule type" value="Genomic_DNA"/>
</dbReference>
<dbReference type="PANTHER" id="PTHR40266:SF2">
    <property type="entry name" value="TOXIN HIGB-1"/>
    <property type="match status" value="1"/>
</dbReference>
<sequence length="58" mass="6922">MIDHATNINVLRSPPSNHLEKLEGDRQGQYSIAINSQWRICFMYQNNNFYHVEIVDYH</sequence>